<dbReference type="PROSITE" id="PS50600">
    <property type="entry name" value="ULP_PROTEASE"/>
    <property type="match status" value="1"/>
</dbReference>
<evidence type="ECO:0000313" key="7">
    <source>
        <dbReference type="EMBL" id="ETV71292.1"/>
    </source>
</evidence>
<evidence type="ECO:0000256" key="4">
    <source>
        <dbReference type="ARBA" id="ARBA00022807"/>
    </source>
</evidence>
<dbReference type="GeneID" id="20815421"/>
<dbReference type="GO" id="GO:0006508">
    <property type="term" value="P:proteolysis"/>
    <property type="evidence" value="ECO:0007669"/>
    <property type="project" value="UniProtKB-KW"/>
</dbReference>
<dbReference type="GO" id="GO:0008234">
    <property type="term" value="F:cysteine-type peptidase activity"/>
    <property type="evidence" value="ECO:0007669"/>
    <property type="project" value="UniProtKB-KW"/>
</dbReference>
<reference evidence="7" key="1">
    <citation type="submission" date="2013-12" db="EMBL/GenBank/DDBJ databases">
        <title>The Genome Sequence of Aphanomyces astaci APO3.</title>
        <authorList>
            <consortium name="The Broad Institute Genomics Platform"/>
            <person name="Russ C."/>
            <person name="Tyler B."/>
            <person name="van West P."/>
            <person name="Dieguez-Uribeondo J."/>
            <person name="Young S.K."/>
            <person name="Zeng Q."/>
            <person name="Gargeya S."/>
            <person name="Fitzgerald M."/>
            <person name="Abouelleil A."/>
            <person name="Alvarado L."/>
            <person name="Chapman S.B."/>
            <person name="Gainer-Dewar J."/>
            <person name="Goldberg J."/>
            <person name="Griggs A."/>
            <person name="Gujja S."/>
            <person name="Hansen M."/>
            <person name="Howarth C."/>
            <person name="Imamovic A."/>
            <person name="Ireland A."/>
            <person name="Larimer J."/>
            <person name="McCowan C."/>
            <person name="Murphy C."/>
            <person name="Pearson M."/>
            <person name="Poon T.W."/>
            <person name="Priest M."/>
            <person name="Roberts A."/>
            <person name="Saif S."/>
            <person name="Shea T."/>
            <person name="Sykes S."/>
            <person name="Wortman J."/>
            <person name="Nusbaum C."/>
            <person name="Birren B."/>
        </authorList>
    </citation>
    <scope>NUCLEOTIDE SEQUENCE [LARGE SCALE GENOMIC DNA]</scope>
    <source>
        <strain evidence="7">APO3</strain>
    </source>
</reference>
<evidence type="ECO:0000256" key="1">
    <source>
        <dbReference type="ARBA" id="ARBA00005234"/>
    </source>
</evidence>
<dbReference type="SUPFAM" id="SSF54001">
    <property type="entry name" value="Cysteine proteinases"/>
    <property type="match status" value="1"/>
</dbReference>
<dbReference type="GO" id="GO:0016926">
    <property type="term" value="P:protein desumoylation"/>
    <property type="evidence" value="ECO:0007669"/>
    <property type="project" value="UniProtKB-ARBA"/>
</dbReference>
<dbReference type="InterPro" id="IPR038765">
    <property type="entry name" value="Papain-like_cys_pep_sf"/>
</dbReference>
<feature type="region of interest" description="Disordered" evidence="5">
    <location>
        <begin position="183"/>
        <end position="249"/>
    </location>
</feature>
<dbReference type="OrthoDB" id="442460at2759"/>
<feature type="region of interest" description="Disordered" evidence="5">
    <location>
        <begin position="1"/>
        <end position="88"/>
    </location>
</feature>
<dbReference type="STRING" id="112090.W4FUX2"/>
<organism evidence="7">
    <name type="scientific">Aphanomyces astaci</name>
    <name type="common">Crayfish plague agent</name>
    <dbReference type="NCBI Taxonomy" id="112090"/>
    <lineage>
        <taxon>Eukaryota</taxon>
        <taxon>Sar</taxon>
        <taxon>Stramenopiles</taxon>
        <taxon>Oomycota</taxon>
        <taxon>Saprolegniomycetes</taxon>
        <taxon>Saprolegniales</taxon>
        <taxon>Verrucalvaceae</taxon>
        <taxon>Aphanomyces</taxon>
    </lineage>
</organism>
<dbReference type="AlphaFoldDB" id="W4FUX2"/>
<protein>
    <recommendedName>
        <fullName evidence="6">Ubiquitin-like protease family profile domain-containing protein</fullName>
    </recommendedName>
</protein>
<dbReference type="VEuPathDB" id="FungiDB:H257_13425"/>
<dbReference type="Pfam" id="PF02902">
    <property type="entry name" value="Peptidase_C48"/>
    <property type="match status" value="1"/>
</dbReference>
<dbReference type="RefSeq" id="XP_009839232.1">
    <property type="nucleotide sequence ID" value="XM_009840930.1"/>
</dbReference>
<gene>
    <name evidence="7" type="ORF">H257_13425</name>
</gene>
<feature type="compositionally biased region" description="Low complexity" evidence="5">
    <location>
        <begin position="58"/>
        <end position="70"/>
    </location>
</feature>
<feature type="region of interest" description="Disordered" evidence="5">
    <location>
        <begin position="271"/>
        <end position="340"/>
    </location>
</feature>
<feature type="compositionally biased region" description="Basic and acidic residues" evidence="5">
    <location>
        <begin position="37"/>
        <end position="55"/>
    </location>
</feature>
<evidence type="ECO:0000256" key="5">
    <source>
        <dbReference type="SAM" id="MobiDB-lite"/>
    </source>
</evidence>
<dbReference type="PANTHER" id="PTHR46915">
    <property type="entry name" value="UBIQUITIN-LIKE PROTEASE 4-RELATED"/>
    <property type="match status" value="1"/>
</dbReference>
<feature type="domain" description="Ubiquitin-like protease family profile" evidence="6">
    <location>
        <begin position="479"/>
        <end position="647"/>
    </location>
</feature>
<evidence type="ECO:0000256" key="2">
    <source>
        <dbReference type="ARBA" id="ARBA00022670"/>
    </source>
</evidence>
<dbReference type="Gene3D" id="3.30.310.130">
    <property type="entry name" value="Ubiquitin-related"/>
    <property type="match status" value="1"/>
</dbReference>
<keyword evidence="2" id="KW-0645">Protease</keyword>
<comment type="similarity">
    <text evidence="1">Belongs to the peptidase C48 family.</text>
</comment>
<sequence length="703" mass="78693">MTEQPNFAALDDEIDSIMNVPSPDTAKKKRQFGIRRGLAEHTEHKPTNVNRRDTGFGRPSKASSAAASAPIRKKPRSMGNHSWAHNDPVPSFAVSAISTSSTRYSTSNQFIKQPPSHHRQNIPSSKIIPGHALMRTEATRQTTAALPPATTTRAATGASYSKPHKNLMTVSRPVQPGILEAYSGGKSWTPHHAMSLTPPGKKPPAKSIPSTSRRRSLTPAAASTPDNDMCDTRHPLRQKRVPSGPPRVTDDMFYHDAPTVSRRIIPASAYGATSSNRVADSKQNSTTQPNRVADFEQQTKRNSGGTAEKPIHLSDSENEDDNTPIHEVTTSTTSTSSTSAPDNWVELPCQWICYQNDRLRHETLHFTHHDMRWGRRHVVLYTSIAELLRAPSFFVVVLKSDQFVVVQPVGSDTSAAAMERLRETLQWSWRDLRDTEYAKYNNMLLETTNTKKARPSHRVAEPSPIVLVYPLPPHVTDVISITQNDLDRLQPAEYLNDNLVDYYFKWLVAVDLPASAAYCTILSSHFYSQLRDDYNNVATWFSKDLLDNQLIFVPINLQMHWSLAVVLYPKHFTSSTRSSDKPPTCIATIDSMGNYHRKPKITSHLKTFLSLHSGIQDAAILTEKLRGPQQNNGFDCGVYMLLAAQHMLRTFLALKEAGVEFPDLQDLLNVDAFNQVDADKARRSMLRHLEQHAAEYARLMDAE</sequence>
<keyword evidence="3" id="KW-0378">Hydrolase</keyword>
<dbReference type="InterPro" id="IPR003653">
    <property type="entry name" value="Peptidase_C48_C"/>
</dbReference>
<dbReference type="PANTHER" id="PTHR46915:SF2">
    <property type="entry name" value="UBIQUITIN-LIKE PROTEASE 4"/>
    <property type="match status" value="1"/>
</dbReference>
<dbReference type="Gene3D" id="1.10.418.20">
    <property type="match status" value="1"/>
</dbReference>
<feature type="compositionally biased region" description="Polar residues" evidence="5">
    <location>
        <begin position="271"/>
        <end position="290"/>
    </location>
</feature>
<evidence type="ECO:0000256" key="3">
    <source>
        <dbReference type="ARBA" id="ARBA00022801"/>
    </source>
</evidence>
<keyword evidence="4" id="KW-0788">Thiol protease</keyword>
<evidence type="ECO:0000259" key="6">
    <source>
        <dbReference type="PROSITE" id="PS50600"/>
    </source>
</evidence>
<accession>W4FUX2</accession>
<dbReference type="EMBL" id="KI913161">
    <property type="protein sequence ID" value="ETV71292.1"/>
    <property type="molecule type" value="Genomic_DNA"/>
</dbReference>
<feature type="compositionally biased region" description="Low complexity" evidence="5">
    <location>
        <begin position="329"/>
        <end position="339"/>
    </location>
</feature>
<name>W4FUX2_APHAT</name>
<proteinExistence type="inferred from homology"/>